<dbReference type="PANTHER" id="PTHR23019">
    <property type="entry name" value="NUCLEAR PORE MEMBRANE GLYCOPROTEIN GP210-RELATED"/>
    <property type="match status" value="1"/>
</dbReference>
<name>A0A7N0VKU2_KALFE</name>
<dbReference type="Pfam" id="PF22962">
    <property type="entry name" value="Ig_NUP210_7th"/>
    <property type="match status" value="1"/>
</dbReference>
<organism evidence="2 3">
    <name type="scientific">Kalanchoe fedtschenkoi</name>
    <name type="common">Lavender scallops</name>
    <name type="synonym">South American air plant</name>
    <dbReference type="NCBI Taxonomy" id="63787"/>
    <lineage>
        <taxon>Eukaryota</taxon>
        <taxon>Viridiplantae</taxon>
        <taxon>Streptophyta</taxon>
        <taxon>Embryophyta</taxon>
        <taxon>Tracheophyta</taxon>
        <taxon>Spermatophyta</taxon>
        <taxon>Magnoliopsida</taxon>
        <taxon>eudicotyledons</taxon>
        <taxon>Gunneridae</taxon>
        <taxon>Pentapetalae</taxon>
        <taxon>Saxifragales</taxon>
        <taxon>Crassulaceae</taxon>
        <taxon>Kalanchoe</taxon>
    </lineage>
</organism>
<keyword evidence="3" id="KW-1185">Reference proteome</keyword>
<sequence>MVMLPNLPVEVVVGSHVQAAVTMKASDGSYFYSCDALSSVVKWKAGSESFVFVNGSNYKSSLDKLYKTMVNSSVYGPPCAWISLYAHSPGHDVLHASFSREYHHFDHPLHESFVLKASKRLAAYSPLTVVQTDDGNQYGGYWFNFSCEESQKLVYNMEDLFLVPGSQLDVLLLGGPDQWDEDISFIEDVEITGKEHGNSEDGLQVHRVPDVAGLYRVFCGSLGVYQLLFKRANLAGIDHMLPAIAGRSDTICFMQFSVFHINISRPTCEPPGCYINRNKS</sequence>
<dbReference type="PANTHER" id="PTHR23019:SF0">
    <property type="entry name" value="NUCLEAR PORE MEMBRANE GLYCOPROTEIN 210"/>
    <property type="match status" value="1"/>
</dbReference>
<proteinExistence type="predicted"/>
<accession>A0A7N0VKU2</accession>
<feature type="domain" description="NUP210 Ig-like" evidence="1">
    <location>
        <begin position="156"/>
        <end position="245"/>
    </location>
</feature>
<dbReference type="Proteomes" id="UP000594263">
    <property type="component" value="Unplaced"/>
</dbReference>
<evidence type="ECO:0000259" key="1">
    <source>
        <dbReference type="Pfam" id="PF22962"/>
    </source>
</evidence>
<dbReference type="EnsemblPlants" id="Kaladp1179s0002.1.v1.1">
    <property type="protein sequence ID" value="Kaladp1179s0002.1.v1.1"/>
    <property type="gene ID" value="Kaladp1179s0002.v1.1"/>
</dbReference>
<dbReference type="InterPro" id="IPR045197">
    <property type="entry name" value="NUP210-like"/>
</dbReference>
<evidence type="ECO:0000313" key="2">
    <source>
        <dbReference type="EnsemblPlants" id="Kaladp1179s0002.1.v1.1"/>
    </source>
</evidence>
<reference evidence="2" key="1">
    <citation type="submission" date="2021-01" db="UniProtKB">
        <authorList>
            <consortium name="EnsemblPlants"/>
        </authorList>
    </citation>
    <scope>IDENTIFICATION</scope>
</reference>
<protein>
    <recommendedName>
        <fullName evidence="1">NUP210 Ig-like domain-containing protein</fullName>
    </recommendedName>
</protein>
<dbReference type="Gramene" id="Kaladp1179s0002.1.v1.1">
    <property type="protein sequence ID" value="Kaladp1179s0002.1.v1.1"/>
    <property type="gene ID" value="Kaladp1179s0002.v1.1"/>
</dbReference>
<evidence type="ECO:0000313" key="3">
    <source>
        <dbReference type="Proteomes" id="UP000594263"/>
    </source>
</evidence>
<dbReference type="InterPro" id="IPR055099">
    <property type="entry name" value="Ig_NUP210_7th"/>
</dbReference>
<dbReference type="AlphaFoldDB" id="A0A7N0VKU2"/>